<proteinExistence type="predicted"/>
<name>A0A2P2KRI4_RHIMU</name>
<protein>
    <submittedName>
        <fullName evidence="1">Photosystem I reaction center subunit psaK</fullName>
    </submittedName>
</protein>
<organism evidence="1">
    <name type="scientific">Rhizophora mucronata</name>
    <name type="common">Asiatic mangrove</name>
    <dbReference type="NCBI Taxonomy" id="61149"/>
    <lineage>
        <taxon>Eukaryota</taxon>
        <taxon>Viridiplantae</taxon>
        <taxon>Streptophyta</taxon>
        <taxon>Embryophyta</taxon>
        <taxon>Tracheophyta</taxon>
        <taxon>Spermatophyta</taxon>
        <taxon>Magnoliopsida</taxon>
        <taxon>eudicotyledons</taxon>
        <taxon>Gunneridae</taxon>
        <taxon>Pentapetalae</taxon>
        <taxon>rosids</taxon>
        <taxon>fabids</taxon>
        <taxon>Malpighiales</taxon>
        <taxon>Rhizophoraceae</taxon>
        <taxon>Rhizophora</taxon>
    </lineage>
</organism>
<dbReference type="AlphaFoldDB" id="A0A2P2KRI4"/>
<reference evidence="1" key="1">
    <citation type="submission" date="2018-02" db="EMBL/GenBank/DDBJ databases">
        <title>Rhizophora mucronata_Transcriptome.</title>
        <authorList>
            <person name="Meera S.P."/>
            <person name="Sreeshan A."/>
            <person name="Augustine A."/>
        </authorList>
    </citation>
    <scope>NUCLEOTIDE SEQUENCE</scope>
    <source>
        <tissue evidence="1">Leaf</tissue>
    </source>
</reference>
<accession>A0A2P2KRI4</accession>
<evidence type="ECO:0000313" key="1">
    <source>
        <dbReference type="EMBL" id="MBX08345.1"/>
    </source>
</evidence>
<sequence length="73" mass="8673">MFCFASFLESFSENIHFHNNQVHQLLPDVPERSRKSENEHRPFKLRGLEHCFCCSLYSAPMFLRPRTTPTPMM</sequence>
<dbReference type="EMBL" id="GGEC01027861">
    <property type="protein sequence ID" value="MBX08345.1"/>
    <property type="molecule type" value="Transcribed_RNA"/>
</dbReference>